<sequence length="271" mass="29064">MKKILTIAGSDSSGGAGIQADLRTFAKHNLYGFCALTVIVTMDPKANWSHGVYPIEVKTIEAQLNTAIDGVGVDAIKLGMLPTPEIISLVSQKLHSLSREIPIVVDPVMVCKGDEPLFPEHAKAIRESLVSFATVVTPNLFEAAQLAGMSKITSYEEAVTAAKKIMTLGCKAVVITNVGSLMAPKTSGDLYYDGEELLLIEGAFIDTHHTHGLGCTFAAHVAANLCKGYSKREATVLAKEAIRAGIKRHFALNSYVGTLNFEESFNAIEEK</sequence>
<gene>
    <name evidence="15" type="primary">thiD</name>
    <name evidence="15" type="ORF">DC077_10250</name>
</gene>
<proteinExistence type="inferred from homology"/>
<evidence type="ECO:0000256" key="9">
    <source>
        <dbReference type="ARBA" id="ARBA00042307"/>
    </source>
</evidence>
<evidence type="ECO:0000256" key="8">
    <source>
        <dbReference type="ARBA" id="ARBA00022842"/>
    </source>
</evidence>
<dbReference type="NCBIfam" id="TIGR00097">
    <property type="entry name" value="HMP-P_kinase"/>
    <property type="match status" value="1"/>
</dbReference>
<evidence type="ECO:0000256" key="12">
    <source>
        <dbReference type="ARBA" id="ARBA00042531"/>
    </source>
</evidence>
<dbReference type="AlphaFoldDB" id="A0A2U2AJK7"/>
<comment type="similarity">
    <text evidence="1">Belongs to the ThiD family.</text>
</comment>
<dbReference type="InterPro" id="IPR004399">
    <property type="entry name" value="HMP/HMP-P_kinase_dom"/>
</dbReference>
<evidence type="ECO:0000256" key="2">
    <source>
        <dbReference type="ARBA" id="ARBA00012104"/>
    </source>
</evidence>
<keyword evidence="5" id="KW-0547">Nucleotide-binding</keyword>
<dbReference type="GO" id="GO:0009228">
    <property type="term" value="P:thiamine biosynthetic process"/>
    <property type="evidence" value="ECO:0007669"/>
    <property type="project" value="InterPro"/>
</dbReference>
<dbReference type="Pfam" id="PF08543">
    <property type="entry name" value="Phos_pyr_kin"/>
    <property type="match status" value="1"/>
</dbReference>
<dbReference type="GO" id="GO:0008902">
    <property type="term" value="F:hydroxymethylpyrimidine kinase activity"/>
    <property type="evidence" value="ECO:0007669"/>
    <property type="project" value="TreeGrafter"/>
</dbReference>
<evidence type="ECO:0000313" key="15">
    <source>
        <dbReference type="EMBL" id="PWD82882.1"/>
    </source>
</evidence>
<evidence type="ECO:0000256" key="6">
    <source>
        <dbReference type="ARBA" id="ARBA00022777"/>
    </source>
</evidence>
<dbReference type="Gene3D" id="3.40.1190.20">
    <property type="match status" value="1"/>
</dbReference>
<keyword evidence="6 15" id="KW-0418">Kinase</keyword>
<dbReference type="GO" id="GO:0005829">
    <property type="term" value="C:cytosol"/>
    <property type="evidence" value="ECO:0007669"/>
    <property type="project" value="TreeGrafter"/>
</dbReference>
<dbReference type="InterPro" id="IPR029056">
    <property type="entry name" value="Ribokinase-like"/>
</dbReference>
<dbReference type="GO" id="GO:0005524">
    <property type="term" value="F:ATP binding"/>
    <property type="evidence" value="ECO:0007669"/>
    <property type="project" value="UniProtKB-KW"/>
</dbReference>
<dbReference type="GO" id="GO:0008478">
    <property type="term" value="F:pyridoxal kinase activity"/>
    <property type="evidence" value="ECO:0007669"/>
    <property type="project" value="UniProtKB-EC"/>
</dbReference>
<dbReference type="UniPathway" id="UPA00060">
    <property type="reaction ID" value="UER00138"/>
</dbReference>
<comment type="caution">
    <text evidence="15">The sequence shown here is derived from an EMBL/GenBank/DDBJ whole genome shotgun (WGS) entry which is preliminary data.</text>
</comment>
<dbReference type="GO" id="GO:0046872">
    <property type="term" value="F:metal ion binding"/>
    <property type="evidence" value="ECO:0007669"/>
    <property type="project" value="UniProtKB-KW"/>
</dbReference>
<dbReference type="FunFam" id="3.40.1190.20:FF:000003">
    <property type="entry name" value="Phosphomethylpyrimidine kinase ThiD"/>
    <property type="match status" value="1"/>
</dbReference>
<evidence type="ECO:0000256" key="5">
    <source>
        <dbReference type="ARBA" id="ARBA00022741"/>
    </source>
</evidence>
<evidence type="ECO:0000256" key="4">
    <source>
        <dbReference type="ARBA" id="ARBA00022723"/>
    </source>
</evidence>
<dbReference type="PANTHER" id="PTHR20858:SF19">
    <property type="entry name" value="PYRIDOXINE KINASE"/>
    <property type="match status" value="1"/>
</dbReference>
<accession>A0A2U2AJK7</accession>
<dbReference type="EMBL" id="QEWW01000016">
    <property type="protein sequence ID" value="PWD82882.1"/>
    <property type="molecule type" value="Genomic_DNA"/>
</dbReference>
<protein>
    <recommendedName>
        <fullName evidence="2">pyridoxal kinase</fullName>
        <ecNumber evidence="2">2.7.1.35</ecNumber>
    </recommendedName>
    <alternativeName>
        <fullName evidence="10">PN/PL/PM kinase</fullName>
    </alternativeName>
    <alternativeName>
        <fullName evidence="11">Pyridoxal kinase</fullName>
    </alternativeName>
    <alternativeName>
        <fullName evidence="9">Pyridoxamine kinase</fullName>
    </alternativeName>
    <alternativeName>
        <fullName evidence="12">Vitamin B6 kinase</fullName>
    </alternativeName>
</protein>
<evidence type="ECO:0000313" key="16">
    <source>
        <dbReference type="Proteomes" id="UP000245059"/>
    </source>
</evidence>
<evidence type="ECO:0000256" key="10">
    <source>
        <dbReference type="ARBA" id="ARBA00042348"/>
    </source>
</evidence>
<dbReference type="InterPro" id="IPR013749">
    <property type="entry name" value="PM/HMP-P_kinase-1"/>
</dbReference>
<dbReference type="GO" id="GO:0008972">
    <property type="term" value="F:phosphomethylpyrimidine kinase activity"/>
    <property type="evidence" value="ECO:0007669"/>
    <property type="project" value="InterPro"/>
</dbReference>
<feature type="domain" description="Pyridoxamine kinase/Phosphomethylpyrimidine kinase" evidence="14">
    <location>
        <begin position="11"/>
        <end position="259"/>
    </location>
</feature>
<dbReference type="PANTHER" id="PTHR20858">
    <property type="entry name" value="PHOSPHOMETHYLPYRIMIDINE KINASE"/>
    <property type="match status" value="1"/>
</dbReference>
<reference evidence="16" key="1">
    <citation type="submission" date="2018-05" db="EMBL/GenBank/DDBJ databases">
        <title>Ignatzschineria dubaiensis sp. nov., isolated from necrotic foot tissues of dromedaries (Camelus dromedarius) and associated maggots in Dubai, United Arab Emirates.</title>
        <authorList>
            <person name="Tsang C.C."/>
            <person name="Tang J.Y.M."/>
            <person name="Fong J.Y.H."/>
            <person name="Kinne J."/>
            <person name="Lee H.H."/>
            <person name="Joseph M."/>
            <person name="Jose S."/>
            <person name="Schuster R.K."/>
            <person name="Tang Y."/>
            <person name="Sivakumar S."/>
            <person name="Chen J.H.K."/>
            <person name="Teng J.L.L."/>
            <person name="Lau S.K.P."/>
            <person name="Wernery U."/>
            <person name="Woo P.C.Y."/>
        </authorList>
    </citation>
    <scope>NUCLEOTIDE SEQUENCE [LARGE SCALE GENOMIC DNA]</scope>
    <source>
        <strain evidence="16">UAE-HKU57</strain>
    </source>
</reference>
<evidence type="ECO:0000256" key="13">
    <source>
        <dbReference type="ARBA" id="ARBA00049293"/>
    </source>
</evidence>
<keyword evidence="7" id="KW-0067">ATP-binding</keyword>
<name>A0A2U2AJK7_9GAMM</name>
<dbReference type="GO" id="GO:0009229">
    <property type="term" value="P:thiamine diphosphate biosynthetic process"/>
    <property type="evidence" value="ECO:0007669"/>
    <property type="project" value="UniProtKB-UniPathway"/>
</dbReference>
<dbReference type="CDD" id="cd01169">
    <property type="entry name" value="HMPP_kinase"/>
    <property type="match status" value="1"/>
</dbReference>
<evidence type="ECO:0000256" key="7">
    <source>
        <dbReference type="ARBA" id="ARBA00022840"/>
    </source>
</evidence>
<keyword evidence="4" id="KW-0479">Metal-binding</keyword>
<evidence type="ECO:0000256" key="1">
    <source>
        <dbReference type="ARBA" id="ARBA00009879"/>
    </source>
</evidence>
<dbReference type="RefSeq" id="WP_109218035.1">
    <property type="nucleotide sequence ID" value="NZ_QEWW01000016.1"/>
</dbReference>
<evidence type="ECO:0000256" key="3">
    <source>
        <dbReference type="ARBA" id="ARBA00022679"/>
    </source>
</evidence>
<organism evidence="15 16">
    <name type="scientific">Ignatzschineria cameli</name>
    <dbReference type="NCBI Taxonomy" id="2182793"/>
    <lineage>
        <taxon>Bacteria</taxon>
        <taxon>Pseudomonadati</taxon>
        <taxon>Pseudomonadota</taxon>
        <taxon>Gammaproteobacteria</taxon>
        <taxon>Cardiobacteriales</taxon>
        <taxon>Ignatzschineriaceae</taxon>
        <taxon>Ignatzschineria</taxon>
    </lineage>
</organism>
<evidence type="ECO:0000256" key="11">
    <source>
        <dbReference type="ARBA" id="ARBA00042396"/>
    </source>
</evidence>
<dbReference type="EC" id="2.7.1.35" evidence="2"/>
<keyword evidence="3" id="KW-0808">Transferase</keyword>
<dbReference type="Proteomes" id="UP000245059">
    <property type="component" value="Unassembled WGS sequence"/>
</dbReference>
<evidence type="ECO:0000259" key="14">
    <source>
        <dbReference type="Pfam" id="PF08543"/>
    </source>
</evidence>
<keyword evidence="8" id="KW-0460">Magnesium</keyword>
<dbReference type="SUPFAM" id="SSF53613">
    <property type="entry name" value="Ribokinase-like"/>
    <property type="match status" value="1"/>
</dbReference>
<comment type="catalytic activity">
    <reaction evidence="13">
        <text>pyridoxal + ATP = pyridoxal 5'-phosphate + ADP + H(+)</text>
        <dbReference type="Rhea" id="RHEA:10224"/>
        <dbReference type="ChEBI" id="CHEBI:15378"/>
        <dbReference type="ChEBI" id="CHEBI:17310"/>
        <dbReference type="ChEBI" id="CHEBI:30616"/>
        <dbReference type="ChEBI" id="CHEBI:456216"/>
        <dbReference type="ChEBI" id="CHEBI:597326"/>
        <dbReference type="EC" id="2.7.1.35"/>
    </reaction>
</comment>